<proteinExistence type="predicted"/>
<sequence>MKKLGYKNTYHRVVTKANLEKIKHILNEYGYYDEMTVDQIEYEKKDDLPYFILNVDSPEYIRRGSFAMSDGIFIEIGSVIREWEGIFYLPILIIRETTNETLKPFINPDMLMEHELHHLRHIIEHIDQHPDYIEKSRKHNVGSCTFADIQKSIEFEVGKIFSNEMPALISDYENGERDYYLYSDGVVSVITSHDKNEFVRYNIAQYIAKLRIAYIDRFPEKKSELSEYIEKEVNKQGKSIFGENTMSLLSVSLFKVMLLAEIKGKHYEIEERYL</sequence>
<organism evidence="1 2">
    <name type="scientific">Desulfonema magnum</name>
    <dbReference type="NCBI Taxonomy" id="45655"/>
    <lineage>
        <taxon>Bacteria</taxon>
        <taxon>Pseudomonadati</taxon>
        <taxon>Thermodesulfobacteriota</taxon>
        <taxon>Desulfobacteria</taxon>
        <taxon>Desulfobacterales</taxon>
        <taxon>Desulfococcaceae</taxon>
        <taxon>Desulfonema</taxon>
    </lineage>
</organism>
<dbReference type="EMBL" id="CP061800">
    <property type="protein sequence ID" value="QTA84827.1"/>
    <property type="molecule type" value="Genomic_DNA"/>
</dbReference>
<evidence type="ECO:0000313" key="1">
    <source>
        <dbReference type="EMBL" id="QTA84827.1"/>
    </source>
</evidence>
<dbReference type="KEGG" id="dmm:dnm_008280"/>
<accession>A0A975BG72</accession>
<reference evidence="1" key="1">
    <citation type="journal article" date="2021" name="Microb. Physiol.">
        <title>Proteogenomic Insights into the Physiology of Marine, Sulfate-Reducing, Filamentous Desulfonema limicola and Desulfonema magnum.</title>
        <authorList>
            <person name="Schnaars V."/>
            <person name="Wohlbrand L."/>
            <person name="Scheve S."/>
            <person name="Hinrichs C."/>
            <person name="Reinhardt R."/>
            <person name="Rabus R."/>
        </authorList>
    </citation>
    <scope>NUCLEOTIDE SEQUENCE</scope>
    <source>
        <strain evidence="1">4be13</strain>
    </source>
</reference>
<keyword evidence="2" id="KW-1185">Reference proteome</keyword>
<dbReference type="RefSeq" id="WP_207681139.1">
    <property type="nucleotide sequence ID" value="NZ_CP061800.1"/>
</dbReference>
<evidence type="ECO:0000313" key="2">
    <source>
        <dbReference type="Proteomes" id="UP000663722"/>
    </source>
</evidence>
<dbReference type="Proteomes" id="UP000663722">
    <property type="component" value="Chromosome"/>
</dbReference>
<dbReference type="AlphaFoldDB" id="A0A975BG72"/>
<gene>
    <name evidence="1" type="ORF">dnm_008280</name>
</gene>
<protein>
    <submittedName>
        <fullName evidence="1">Uncharacterized protein</fullName>
    </submittedName>
</protein>
<name>A0A975BG72_9BACT</name>